<comment type="caution">
    <text evidence="2">The sequence shown here is derived from an EMBL/GenBank/DDBJ whole genome shotgun (WGS) entry which is preliminary data.</text>
</comment>
<gene>
    <name evidence="2" type="ORF">A3F83_02180</name>
</gene>
<feature type="region of interest" description="Disordered" evidence="1">
    <location>
        <begin position="542"/>
        <end position="568"/>
    </location>
</feature>
<protein>
    <recommendedName>
        <fullName evidence="4">Right handed beta helix domain-containing protein</fullName>
    </recommendedName>
</protein>
<dbReference type="STRING" id="1817867.A3F83_02180"/>
<dbReference type="InterPro" id="IPR012334">
    <property type="entry name" value="Pectin_lyas_fold"/>
</dbReference>
<accession>A0A1F5YWT3</accession>
<dbReference type="Proteomes" id="UP000179129">
    <property type="component" value="Unassembled WGS sequence"/>
</dbReference>
<name>A0A1F5YWT3_9BACT</name>
<reference evidence="2 3" key="1">
    <citation type="journal article" date="2016" name="Nat. Commun.">
        <title>Thousands of microbial genomes shed light on interconnected biogeochemical processes in an aquifer system.</title>
        <authorList>
            <person name="Anantharaman K."/>
            <person name="Brown C.T."/>
            <person name="Hug L.A."/>
            <person name="Sharon I."/>
            <person name="Castelle C.J."/>
            <person name="Probst A.J."/>
            <person name="Thomas B.C."/>
            <person name="Singh A."/>
            <person name="Wilkins M.J."/>
            <person name="Karaoz U."/>
            <person name="Brodie E.L."/>
            <person name="Williams K.H."/>
            <person name="Hubbard S.S."/>
            <person name="Banfield J.F."/>
        </authorList>
    </citation>
    <scope>NUCLEOTIDE SEQUENCE [LARGE SCALE GENOMIC DNA]</scope>
</reference>
<evidence type="ECO:0008006" key="4">
    <source>
        <dbReference type="Google" id="ProtNLM"/>
    </source>
</evidence>
<sequence>MASAGWADNAATPGEVTTPYPTITNLAVEWVIAGDDNLNCVVNLDYRMAGAEKWLKGMPLIRVPSDDTGQFTHPTFRWDNKLSGSILDLRPNTEYEIRLQLSDPDGGKGEKIVRARTRPVPRPAVDAPVKKVNPNTFEDSVLTARPGDILLLTPGYYGDFSLLRDGEPGRPIVIRADGSHPVINSTFDEVSLQQRKHVILEGVTVNGSVNLRFAEDVAVRHCKVNARYGIIAKESPGCKNCYIADNTITSTIPWVNASIGSGSIWGGAANVGEGVEITGPGNVVCFNRVSGYRDCMSFMEDLWVYDQICIDFYNNDIAVGPDDGIEADFAMNNCRIMRNRITNCGMGLSSQPGLGGPTYFIRNVMYNIAMSAFKLERYSVGNIFLHNTAVKAGDGFSEQHGQGSYFRTVFENNLCLGGTGGGRQGRYSNGTGMAVFLPGFNNTCVFDYNGVGSWKMPFSGMIGNRKFADLAGLRTLTGGSHSVKVDLNTFKEGLAFPDPVYPERQPADLRLRPGSPAVDAGVVIPGVNDNFTGKAPDLGAYELGQETPHYGPRPKGVDEATQWVPRRR</sequence>
<dbReference type="Gene3D" id="2.160.20.10">
    <property type="entry name" value="Single-stranded right-handed beta-helix, Pectin lyase-like"/>
    <property type="match status" value="1"/>
</dbReference>
<evidence type="ECO:0000313" key="3">
    <source>
        <dbReference type="Proteomes" id="UP000179129"/>
    </source>
</evidence>
<dbReference type="EMBL" id="MFIX01000116">
    <property type="protein sequence ID" value="OGG04543.1"/>
    <property type="molecule type" value="Genomic_DNA"/>
</dbReference>
<evidence type="ECO:0000256" key="1">
    <source>
        <dbReference type="SAM" id="MobiDB-lite"/>
    </source>
</evidence>
<proteinExistence type="predicted"/>
<evidence type="ECO:0000313" key="2">
    <source>
        <dbReference type="EMBL" id="OGG04543.1"/>
    </source>
</evidence>
<dbReference type="AlphaFoldDB" id="A0A1F5YWT3"/>
<dbReference type="SUPFAM" id="SSF51126">
    <property type="entry name" value="Pectin lyase-like"/>
    <property type="match status" value="1"/>
</dbReference>
<organism evidence="2 3">
    <name type="scientific">Candidatus Glassbacteria bacterium RIFCSPLOWO2_12_FULL_58_11</name>
    <dbReference type="NCBI Taxonomy" id="1817867"/>
    <lineage>
        <taxon>Bacteria</taxon>
        <taxon>Candidatus Glassiibacteriota</taxon>
    </lineage>
</organism>
<dbReference type="InterPro" id="IPR011050">
    <property type="entry name" value="Pectin_lyase_fold/virulence"/>
</dbReference>